<evidence type="ECO:0000313" key="7">
    <source>
        <dbReference type="EMBL" id="OSI11599.1"/>
    </source>
</evidence>
<dbReference type="HAMAP" id="MF_00076">
    <property type="entry name" value="HisB"/>
    <property type="match status" value="1"/>
</dbReference>
<accession>A0AB38DR71</accession>
<dbReference type="KEGG" id="nzo:SAMEA4504057_1353"/>
<dbReference type="NCBIfam" id="NF002111">
    <property type="entry name" value="PRK00951.2-1"/>
    <property type="match status" value="1"/>
</dbReference>
<dbReference type="NCBIfam" id="NF002114">
    <property type="entry name" value="PRK00951.2-4"/>
    <property type="match status" value="1"/>
</dbReference>
<reference evidence="7 9" key="1">
    <citation type="submission" date="2017-01" db="EMBL/GenBank/DDBJ databases">
        <authorList>
            <person name="Wolfgang W.J."/>
            <person name="Cole J."/>
            <person name="Wroblewski D."/>
            <person name="Mcginnis J."/>
            <person name="Musser K.A."/>
        </authorList>
    </citation>
    <scope>NUCLEOTIDE SEQUENCE [LARGE SCALE GENOMIC DNA]</scope>
    <source>
        <strain evidence="7 9">DSM 21643</strain>
    </source>
</reference>
<dbReference type="GO" id="GO:0000105">
    <property type="term" value="P:L-histidine biosynthetic process"/>
    <property type="evidence" value="ECO:0007669"/>
    <property type="project" value="UniProtKB-UniRule"/>
</dbReference>
<comment type="catalytic activity">
    <reaction evidence="5 6">
        <text>D-erythro-1-(imidazol-4-yl)glycerol 3-phosphate = 3-(imidazol-4-yl)-2-oxopropyl phosphate + H2O</text>
        <dbReference type="Rhea" id="RHEA:11040"/>
        <dbReference type="ChEBI" id="CHEBI:15377"/>
        <dbReference type="ChEBI" id="CHEBI:57766"/>
        <dbReference type="ChEBI" id="CHEBI:58278"/>
        <dbReference type="EC" id="4.2.1.19"/>
    </reaction>
</comment>
<evidence type="ECO:0000313" key="8">
    <source>
        <dbReference type="EMBL" id="SNU79847.1"/>
    </source>
</evidence>
<dbReference type="RefSeq" id="WP_085362649.1">
    <property type="nucleotide sequence ID" value="NZ_LT906434.1"/>
</dbReference>
<dbReference type="FunFam" id="3.30.230.40:FF:000003">
    <property type="entry name" value="Imidazoleglycerol-phosphate dehydratase HisB"/>
    <property type="match status" value="1"/>
</dbReference>
<evidence type="ECO:0000313" key="10">
    <source>
        <dbReference type="Proteomes" id="UP000215033"/>
    </source>
</evidence>
<name>A0AB38DR71_9NEIS</name>
<evidence type="ECO:0000256" key="6">
    <source>
        <dbReference type="RuleBase" id="RU000599"/>
    </source>
</evidence>
<dbReference type="InterPro" id="IPR020568">
    <property type="entry name" value="Ribosomal_Su5_D2-typ_SF"/>
</dbReference>
<comment type="pathway">
    <text evidence="1 5 6">Amino-acid biosynthesis; L-histidine biosynthesis; L-histidine from 5-phospho-alpha-D-ribose 1-diphosphate: step 6/9.</text>
</comment>
<comment type="similarity">
    <text evidence="5 6">Belongs to the imidazoleglycerol-phosphate dehydratase family.</text>
</comment>
<dbReference type="InterPro" id="IPR020565">
    <property type="entry name" value="ImidazoleglycerP_deHydtase_CS"/>
</dbReference>
<gene>
    <name evidence="5 8" type="primary">hisB</name>
    <name evidence="7" type="ORF">BWD10_01120</name>
    <name evidence="8" type="ORF">SAMEA4504057_01353</name>
</gene>
<dbReference type="Gene3D" id="3.30.230.40">
    <property type="entry name" value="Imidazole glycerol phosphate dehydratase, domain 1"/>
    <property type="match status" value="2"/>
</dbReference>
<dbReference type="PROSITE" id="PS00954">
    <property type="entry name" value="IGP_DEHYDRATASE_1"/>
    <property type="match status" value="1"/>
</dbReference>
<dbReference type="NCBIfam" id="NF002109">
    <property type="entry name" value="PRK00951.1-5"/>
    <property type="match status" value="1"/>
</dbReference>
<organism evidence="8 10">
    <name type="scientific">Neisseria zoodegmatis</name>
    <dbReference type="NCBI Taxonomy" id="326523"/>
    <lineage>
        <taxon>Bacteria</taxon>
        <taxon>Pseudomonadati</taxon>
        <taxon>Pseudomonadota</taxon>
        <taxon>Betaproteobacteria</taxon>
        <taxon>Neisseriales</taxon>
        <taxon>Neisseriaceae</taxon>
        <taxon>Neisseria</taxon>
    </lineage>
</organism>
<dbReference type="FunFam" id="3.30.230.40:FF:000002">
    <property type="entry name" value="Imidazoleglycerol-phosphate dehydratase"/>
    <property type="match status" value="1"/>
</dbReference>
<dbReference type="GO" id="GO:0004424">
    <property type="term" value="F:imidazoleglycerol-phosphate dehydratase activity"/>
    <property type="evidence" value="ECO:0007669"/>
    <property type="project" value="UniProtKB-UniRule"/>
</dbReference>
<dbReference type="NCBIfam" id="NF002106">
    <property type="entry name" value="PRK00951.1-1"/>
    <property type="match status" value="1"/>
</dbReference>
<dbReference type="EMBL" id="MTBM01000001">
    <property type="protein sequence ID" value="OSI11599.1"/>
    <property type="molecule type" value="Genomic_DNA"/>
</dbReference>
<dbReference type="InterPro" id="IPR038494">
    <property type="entry name" value="IGPD_sf"/>
</dbReference>
<dbReference type="InterPro" id="IPR000807">
    <property type="entry name" value="ImidazoleglycerolP_deHydtase"/>
</dbReference>
<evidence type="ECO:0000256" key="3">
    <source>
        <dbReference type="ARBA" id="ARBA00023102"/>
    </source>
</evidence>
<evidence type="ECO:0000256" key="5">
    <source>
        <dbReference type="HAMAP-Rule" id="MF_00076"/>
    </source>
</evidence>
<dbReference type="Pfam" id="PF00475">
    <property type="entry name" value="IGPD"/>
    <property type="match status" value="1"/>
</dbReference>
<keyword evidence="2 5" id="KW-0028">Amino-acid biosynthesis</keyword>
<dbReference type="PROSITE" id="PS00955">
    <property type="entry name" value="IGP_DEHYDRATASE_2"/>
    <property type="match status" value="1"/>
</dbReference>
<evidence type="ECO:0000313" key="9">
    <source>
        <dbReference type="Proteomes" id="UP000193466"/>
    </source>
</evidence>
<dbReference type="AlphaFoldDB" id="A0AB38DR71"/>
<comment type="subcellular location">
    <subcellularLocation>
        <location evidence="5 6">Cytoplasm</location>
    </subcellularLocation>
</comment>
<dbReference type="PANTHER" id="PTHR23133">
    <property type="entry name" value="IMIDAZOLEGLYCEROL-PHOSPHATE DEHYDRATASE HIS7"/>
    <property type="match status" value="1"/>
</dbReference>
<dbReference type="GO" id="GO:0005737">
    <property type="term" value="C:cytoplasm"/>
    <property type="evidence" value="ECO:0007669"/>
    <property type="project" value="UniProtKB-SubCell"/>
</dbReference>
<protein>
    <recommendedName>
        <fullName evidence="5 6">Imidazoleglycerol-phosphate dehydratase</fullName>
        <shortName evidence="5">IGPD</shortName>
        <ecNumber evidence="5 6">4.2.1.19</ecNumber>
    </recommendedName>
</protein>
<evidence type="ECO:0000256" key="2">
    <source>
        <dbReference type="ARBA" id="ARBA00022605"/>
    </source>
</evidence>
<keyword evidence="3 5" id="KW-0368">Histidine biosynthesis</keyword>
<keyword evidence="4 5" id="KW-0456">Lyase</keyword>
<dbReference type="CDD" id="cd07914">
    <property type="entry name" value="IGPD"/>
    <property type="match status" value="1"/>
</dbReference>
<dbReference type="SUPFAM" id="SSF54211">
    <property type="entry name" value="Ribosomal protein S5 domain 2-like"/>
    <property type="match status" value="2"/>
</dbReference>
<dbReference type="PANTHER" id="PTHR23133:SF2">
    <property type="entry name" value="IMIDAZOLEGLYCEROL-PHOSPHATE DEHYDRATASE"/>
    <property type="match status" value="1"/>
</dbReference>
<keyword evidence="5" id="KW-0963">Cytoplasm</keyword>
<evidence type="ECO:0000256" key="4">
    <source>
        <dbReference type="ARBA" id="ARBA00023239"/>
    </source>
</evidence>
<evidence type="ECO:0000256" key="1">
    <source>
        <dbReference type="ARBA" id="ARBA00005047"/>
    </source>
</evidence>
<dbReference type="EMBL" id="LT906434">
    <property type="protein sequence ID" value="SNU79847.1"/>
    <property type="molecule type" value="Genomic_DNA"/>
</dbReference>
<reference evidence="8 10" key="2">
    <citation type="submission" date="2017-06" db="EMBL/GenBank/DDBJ databases">
        <authorList>
            <consortium name="Pathogen Informatics"/>
        </authorList>
    </citation>
    <scope>NUCLEOTIDE SEQUENCE [LARGE SCALE GENOMIC DNA]</scope>
    <source>
        <strain evidence="8 10">NCTC12230</strain>
    </source>
</reference>
<dbReference type="EC" id="4.2.1.19" evidence="5 6"/>
<dbReference type="Proteomes" id="UP000193466">
    <property type="component" value="Unassembled WGS sequence"/>
</dbReference>
<sequence length="315" mass="35071">MNKTQLHLQNLQFLIKEAGSMAELARRCGYDNSASLSQIKRRLEQQSDDENGRGIRPSLLAKLENGMGKRKGWMNREHDPEMEQRKKAEAAARLEESKAEAAANVHALAPVLDFEQAEGRVAIVSRNTYETQITVAINLDGTGKSRLDTGVPFLNHMLEQIARHGMIDMDITCKGDVHIDDHHSVEDIGITLGQALKKALGDKAGVRRYGHAYVPLDEALSRVVIDLSGRPGLVYNVEFTRAWIGKFDVDLFSEFFTGLINHSMITLHIDNLRGKNAHHQAETIFKAFGRALRMAVEFDERMAGQTPSTKGTLTA</sequence>
<keyword evidence="9" id="KW-1185">Reference proteome</keyword>
<dbReference type="Proteomes" id="UP000215033">
    <property type="component" value="Chromosome 1"/>
</dbReference>
<proteinExistence type="inferred from homology"/>